<dbReference type="Pfam" id="PF01833">
    <property type="entry name" value="TIG"/>
    <property type="match status" value="1"/>
</dbReference>
<name>U2P3S3_9BACT</name>
<dbReference type="PATRIC" id="fig|1115809.3.peg.2310"/>
<evidence type="ECO:0000259" key="2">
    <source>
        <dbReference type="Pfam" id="PF01833"/>
    </source>
</evidence>
<dbReference type="AlphaFoldDB" id="U2P3S3"/>
<accession>U2P3S3</accession>
<evidence type="ECO:0000313" key="4">
    <source>
        <dbReference type="Proteomes" id="UP000016648"/>
    </source>
</evidence>
<dbReference type="Proteomes" id="UP000016648">
    <property type="component" value="Unassembled WGS sequence"/>
</dbReference>
<feature type="signal peptide" evidence="1">
    <location>
        <begin position="1"/>
        <end position="24"/>
    </location>
</feature>
<keyword evidence="1" id="KW-0732">Signal</keyword>
<dbReference type="Gene3D" id="2.60.40.10">
    <property type="entry name" value="Immunoglobulins"/>
    <property type="match status" value="5"/>
</dbReference>
<dbReference type="RefSeq" id="WP_021590601.1">
    <property type="nucleotide sequence ID" value="NZ_AWEY01000039.1"/>
</dbReference>
<protein>
    <submittedName>
        <fullName evidence="3">IPT/TIG domain protein</fullName>
    </submittedName>
</protein>
<dbReference type="InterPro" id="IPR013783">
    <property type="entry name" value="Ig-like_fold"/>
</dbReference>
<evidence type="ECO:0000256" key="1">
    <source>
        <dbReference type="SAM" id="SignalP"/>
    </source>
</evidence>
<organism evidence="3 4">
    <name type="scientific">Segatella baroniae F0067</name>
    <dbReference type="NCBI Taxonomy" id="1115809"/>
    <lineage>
        <taxon>Bacteria</taxon>
        <taxon>Pseudomonadati</taxon>
        <taxon>Bacteroidota</taxon>
        <taxon>Bacteroidia</taxon>
        <taxon>Bacteroidales</taxon>
        <taxon>Prevotellaceae</taxon>
        <taxon>Segatella</taxon>
    </lineage>
</organism>
<dbReference type="PROSITE" id="PS51257">
    <property type="entry name" value="PROKAR_LIPOPROTEIN"/>
    <property type="match status" value="1"/>
</dbReference>
<reference evidence="3 4" key="1">
    <citation type="submission" date="2013-08" db="EMBL/GenBank/DDBJ databases">
        <authorList>
            <person name="Durkin A.S."/>
            <person name="Haft D.R."/>
            <person name="McCorrison J."/>
            <person name="Torralba M."/>
            <person name="Gillis M."/>
            <person name="Haft D.H."/>
            <person name="Methe B."/>
            <person name="Sutton G."/>
            <person name="Nelson K.E."/>
        </authorList>
    </citation>
    <scope>NUCLEOTIDE SEQUENCE [LARGE SCALE GENOMIC DNA]</scope>
    <source>
        <strain evidence="3 4">F0067</strain>
    </source>
</reference>
<dbReference type="EMBL" id="AWEY01000039">
    <property type="protein sequence ID" value="ERK38339.1"/>
    <property type="molecule type" value="Genomic_DNA"/>
</dbReference>
<sequence length="661" mass="70006">MKKLNHILFLLVTALCGLSLTGCSNDDLNTDQYGNDISLNAFGPCPVLRGGTLYFIGSNLDQISEIDLPGADPITQFEVIESGRHSKISITVPAEKCDTGIVVLKTVKGGEIKTLTAIRYREDIVVKDFFVGSDENNKTGNVGDIVTIKGDYLNLFKGIIFADKDTVRADKFVAHDRYTIKVAIPMEAKTGEFKLTDLAETPNEIETEKALIVNLPTVTSLSNDKPKAGQSVTVNGTSLDQIKGIVLKGATVAEKDLQKSTDGKQITFTIPANASDGEIQLITYSGVEIPAGSITTVVPSGLTAAPAPVKNGAIITITGKDLDLVTSIKYPNADGVIKTVAANKVTSEVPEAAQEGDITLGLANGKSVTVAYTLVKPAVTSFTPNVTMAGNKIMLRGRNLDLVASITFPGETPVTAEAGDTKISATAIGTVIPTSAVGRGCTLNLKNGTTVSVSGLTINAATDPVLSETASGVIGEYVTVNGKNFNNVEAVYIGKTKVTKFKSHTDHAMTFLIPSTIAAGTHNLQFVGPDGTKYNGGKIVCKPKDVDVATLVKLNNGKNITYPFNFTWDDNGRFIIPLASLESFGFKAGTRLVVYKPTTSKGQVQINNNSWAAITTIADWNPSESQLSYTFTEADVQNIKNTGGIVIQGDLPGITKMVFTP</sequence>
<comment type="caution">
    <text evidence="3">The sequence shown here is derived from an EMBL/GenBank/DDBJ whole genome shotgun (WGS) entry which is preliminary data.</text>
</comment>
<dbReference type="InterPro" id="IPR014756">
    <property type="entry name" value="Ig_E-set"/>
</dbReference>
<keyword evidence="4" id="KW-1185">Reference proteome</keyword>
<proteinExistence type="predicted"/>
<dbReference type="SUPFAM" id="SSF81296">
    <property type="entry name" value="E set domains"/>
    <property type="match status" value="1"/>
</dbReference>
<feature type="chain" id="PRO_5004633526" evidence="1">
    <location>
        <begin position="25"/>
        <end position="661"/>
    </location>
</feature>
<feature type="domain" description="IPT/TIG" evidence="2">
    <location>
        <begin position="470"/>
        <end position="531"/>
    </location>
</feature>
<dbReference type="InterPro" id="IPR002909">
    <property type="entry name" value="IPT_dom"/>
</dbReference>
<gene>
    <name evidence="3" type="ORF">HMPREF9135_0869</name>
</gene>
<evidence type="ECO:0000313" key="3">
    <source>
        <dbReference type="EMBL" id="ERK38339.1"/>
    </source>
</evidence>